<comment type="caution">
    <text evidence="2">The sequence shown here is derived from an EMBL/GenBank/DDBJ whole genome shotgun (WGS) entry which is preliminary data.</text>
</comment>
<dbReference type="PANTHER" id="PTHR40132">
    <property type="entry name" value="PRE-MRNA-SPLICING FACTOR 38B"/>
    <property type="match status" value="1"/>
</dbReference>
<feature type="compositionally biased region" description="Basic residues" evidence="1">
    <location>
        <begin position="139"/>
        <end position="148"/>
    </location>
</feature>
<feature type="region of interest" description="Disordered" evidence="1">
    <location>
        <begin position="81"/>
        <end position="367"/>
    </location>
</feature>
<name>A0A9P7ZEN1_9HYPO</name>
<evidence type="ECO:0008006" key="4">
    <source>
        <dbReference type="Google" id="ProtNLM"/>
    </source>
</evidence>
<feature type="compositionally biased region" description="Basic and acidic residues" evidence="1">
    <location>
        <begin position="157"/>
        <end position="179"/>
    </location>
</feature>
<reference evidence="2" key="1">
    <citation type="journal article" date="2021" name="IMA Fungus">
        <title>Genomic characterization of three marine fungi, including Emericellopsis atlantica sp. nov. with signatures of a generalist lifestyle and marine biomass degradation.</title>
        <authorList>
            <person name="Hagestad O.C."/>
            <person name="Hou L."/>
            <person name="Andersen J.H."/>
            <person name="Hansen E.H."/>
            <person name="Altermark B."/>
            <person name="Li C."/>
            <person name="Kuhnert E."/>
            <person name="Cox R.J."/>
            <person name="Crous P.W."/>
            <person name="Spatafora J.W."/>
            <person name="Lail K."/>
            <person name="Amirebrahimi M."/>
            <person name="Lipzen A."/>
            <person name="Pangilinan J."/>
            <person name="Andreopoulos W."/>
            <person name="Hayes R.D."/>
            <person name="Ng V."/>
            <person name="Grigoriev I.V."/>
            <person name="Jackson S.A."/>
            <person name="Sutton T.D.S."/>
            <person name="Dobson A.D.W."/>
            <person name="Rama T."/>
        </authorList>
    </citation>
    <scope>NUCLEOTIDE SEQUENCE</scope>
    <source>
        <strain evidence="2">TS7</strain>
    </source>
</reference>
<dbReference type="PANTHER" id="PTHR40132:SF1">
    <property type="entry name" value="PRE-MRNA-SPLICING FACTOR 38B"/>
    <property type="match status" value="1"/>
</dbReference>
<sequence>MGNDDILTDDYVADLLVKDANDCSLKYSALGMDAYTSSSSSGKKPANMPKPNTRFLRHIIKGTDTHNKNLLAKEAAESKARLQDLEHSEEVKRLKANPNTRDIRKRQMGDIHAILGGGSRRRRTERESSRSKQDEAGHSGRHHGRRREREKDEDDLFESRKSSRSRDNGRLADRDPDRRSSHKSSRSRRDGDNDSQTEDDTERRRRDRRRRDRSRSPISRRKSHSPEERRRRHRHRSRSPARRDESDPLEDLIGPMPAPKPRGRGALAGSSGIDQRFSDTYDPKLDVAMEDDAGQGQWDDAVEAFRDRQKLRQNQEQRLRDAGFADADISKTRQHTGAQEEGEEDVRWSKAGEKREWDMGKEDDESD</sequence>
<feature type="compositionally biased region" description="Basic and acidic residues" evidence="1">
    <location>
        <begin position="276"/>
        <end position="287"/>
    </location>
</feature>
<feature type="compositionally biased region" description="Basic and acidic residues" evidence="1">
    <location>
        <begin position="303"/>
        <end position="331"/>
    </location>
</feature>
<feature type="compositionally biased region" description="Basic residues" evidence="1">
    <location>
        <begin position="230"/>
        <end position="240"/>
    </location>
</feature>
<evidence type="ECO:0000313" key="3">
    <source>
        <dbReference type="Proteomes" id="UP000887229"/>
    </source>
</evidence>
<organism evidence="2 3">
    <name type="scientific">Emericellopsis atlantica</name>
    <dbReference type="NCBI Taxonomy" id="2614577"/>
    <lineage>
        <taxon>Eukaryota</taxon>
        <taxon>Fungi</taxon>
        <taxon>Dikarya</taxon>
        <taxon>Ascomycota</taxon>
        <taxon>Pezizomycotina</taxon>
        <taxon>Sordariomycetes</taxon>
        <taxon>Hypocreomycetidae</taxon>
        <taxon>Hypocreales</taxon>
        <taxon>Bionectriaceae</taxon>
        <taxon>Emericellopsis</taxon>
    </lineage>
</organism>
<feature type="compositionally biased region" description="Basic and acidic residues" evidence="1">
    <location>
        <begin position="124"/>
        <end position="138"/>
    </location>
</feature>
<protein>
    <recommendedName>
        <fullName evidence="4">Pre-mRNA-splicing factor 38B</fullName>
    </recommendedName>
</protein>
<dbReference type="AlphaFoldDB" id="A0A9P7ZEN1"/>
<accession>A0A9P7ZEN1</accession>
<dbReference type="GeneID" id="70290553"/>
<gene>
    <name evidence="2" type="ORF">F5Z01DRAFT_426799</name>
</gene>
<feature type="compositionally biased region" description="Basic and acidic residues" evidence="1">
    <location>
        <begin position="81"/>
        <end position="93"/>
    </location>
</feature>
<feature type="compositionally biased region" description="Basic and acidic residues" evidence="1">
    <location>
        <begin position="345"/>
        <end position="360"/>
    </location>
</feature>
<dbReference type="OrthoDB" id="2431475at2759"/>
<dbReference type="Proteomes" id="UP000887229">
    <property type="component" value="Unassembled WGS sequence"/>
</dbReference>
<evidence type="ECO:0000256" key="1">
    <source>
        <dbReference type="SAM" id="MobiDB-lite"/>
    </source>
</evidence>
<proteinExistence type="predicted"/>
<dbReference type="RefSeq" id="XP_046114007.1">
    <property type="nucleotide sequence ID" value="XM_046259650.1"/>
</dbReference>
<keyword evidence="3" id="KW-1185">Reference proteome</keyword>
<dbReference type="EMBL" id="MU251283">
    <property type="protein sequence ID" value="KAG9250083.1"/>
    <property type="molecule type" value="Genomic_DNA"/>
</dbReference>
<evidence type="ECO:0000313" key="2">
    <source>
        <dbReference type="EMBL" id="KAG9250083.1"/>
    </source>
</evidence>
<feature type="compositionally biased region" description="Basic residues" evidence="1">
    <location>
        <begin position="205"/>
        <end position="223"/>
    </location>
</feature>